<dbReference type="InterPro" id="IPR004113">
    <property type="entry name" value="FAD-bd_oxidored_4_C"/>
</dbReference>
<dbReference type="Pfam" id="PF02913">
    <property type="entry name" value="FAD-oxidase_C"/>
    <property type="match status" value="1"/>
</dbReference>
<keyword evidence="4" id="KW-0560">Oxidoreductase</keyword>
<keyword evidence="7" id="KW-1185">Reference proteome</keyword>
<dbReference type="InterPro" id="IPR036318">
    <property type="entry name" value="FAD-bd_PCMH-like_sf"/>
</dbReference>
<evidence type="ECO:0000313" key="7">
    <source>
        <dbReference type="Proteomes" id="UP001500929"/>
    </source>
</evidence>
<accession>A0ABN3D752</accession>
<dbReference type="InterPro" id="IPR016169">
    <property type="entry name" value="FAD-bd_PCMH_sub2"/>
</dbReference>
<evidence type="ECO:0000256" key="3">
    <source>
        <dbReference type="ARBA" id="ARBA00022827"/>
    </source>
</evidence>
<evidence type="ECO:0000313" key="6">
    <source>
        <dbReference type="EMBL" id="GAA2222734.1"/>
    </source>
</evidence>
<dbReference type="PANTHER" id="PTHR42934:SF2">
    <property type="entry name" value="GLYCOLATE OXIDASE SUBUNIT GLCD"/>
    <property type="match status" value="1"/>
</dbReference>
<evidence type="ECO:0000259" key="5">
    <source>
        <dbReference type="PROSITE" id="PS51387"/>
    </source>
</evidence>
<dbReference type="Gene3D" id="3.30.465.10">
    <property type="match status" value="1"/>
</dbReference>
<organism evidence="6 7">
    <name type="scientific">Herbiconiux moechotypicola</name>
    <dbReference type="NCBI Taxonomy" id="637393"/>
    <lineage>
        <taxon>Bacteria</taxon>
        <taxon>Bacillati</taxon>
        <taxon>Actinomycetota</taxon>
        <taxon>Actinomycetes</taxon>
        <taxon>Micrococcales</taxon>
        <taxon>Microbacteriaceae</taxon>
        <taxon>Herbiconiux</taxon>
    </lineage>
</organism>
<proteinExistence type="predicted"/>
<dbReference type="SUPFAM" id="SSF55103">
    <property type="entry name" value="FAD-linked oxidases, C-terminal domain"/>
    <property type="match status" value="1"/>
</dbReference>
<dbReference type="Gene3D" id="3.30.70.2740">
    <property type="match status" value="1"/>
</dbReference>
<evidence type="ECO:0000256" key="4">
    <source>
        <dbReference type="ARBA" id="ARBA00023002"/>
    </source>
</evidence>
<dbReference type="InterPro" id="IPR016164">
    <property type="entry name" value="FAD-linked_Oxase-like_C"/>
</dbReference>
<dbReference type="SUPFAM" id="SSF56176">
    <property type="entry name" value="FAD-binding/transporter-associated domain-like"/>
    <property type="match status" value="1"/>
</dbReference>
<keyword evidence="2" id="KW-0285">Flavoprotein</keyword>
<dbReference type="PROSITE" id="PS51387">
    <property type="entry name" value="FAD_PCMH"/>
    <property type="match status" value="1"/>
</dbReference>
<evidence type="ECO:0000256" key="1">
    <source>
        <dbReference type="ARBA" id="ARBA00001974"/>
    </source>
</evidence>
<feature type="domain" description="FAD-binding PCMH-type" evidence="5">
    <location>
        <begin position="44"/>
        <end position="223"/>
    </location>
</feature>
<dbReference type="PANTHER" id="PTHR42934">
    <property type="entry name" value="GLYCOLATE OXIDASE SUBUNIT GLCD"/>
    <property type="match status" value="1"/>
</dbReference>
<protein>
    <submittedName>
        <fullName evidence="6">FAD-linked oxidase C-terminal domain-containing protein</fullName>
    </submittedName>
</protein>
<gene>
    <name evidence="6" type="ORF">GCM10009851_01990</name>
</gene>
<dbReference type="InterPro" id="IPR006094">
    <property type="entry name" value="Oxid_FAD_bind_N"/>
</dbReference>
<dbReference type="Pfam" id="PF01565">
    <property type="entry name" value="FAD_binding_4"/>
    <property type="match status" value="1"/>
</dbReference>
<reference evidence="6 7" key="1">
    <citation type="journal article" date="2019" name="Int. J. Syst. Evol. Microbiol.">
        <title>The Global Catalogue of Microorganisms (GCM) 10K type strain sequencing project: providing services to taxonomists for standard genome sequencing and annotation.</title>
        <authorList>
            <consortium name="The Broad Institute Genomics Platform"/>
            <consortium name="The Broad Institute Genome Sequencing Center for Infectious Disease"/>
            <person name="Wu L."/>
            <person name="Ma J."/>
        </authorList>
    </citation>
    <scope>NUCLEOTIDE SEQUENCE [LARGE SCALE GENOMIC DNA]</scope>
    <source>
        <strain evidence="6 7">JCM 16117</strain>
    </source>
</reference>
<name>A0ABN3D752_9MICO</name>
<dbReference type="InterPro" id="IPR051914">
    <property type="entry name" value="FAD-linked_OxidoTrans_Type4"/>
</dbReference>
<sequence>MTMTHDPRTSDEVLQLLRADLGDRVSTDPALLERVRSDKSGWRSDDAAICVVLAESVADVQATMRLAHEHGIPVVPRGAGSGLAGGATSSAGSVVLSLERMDRILEVSLDDELAVVEAGVINQALGDALAPHGYVYSPDPASKAISTIGGNIATNAGGLLCAKYGVTREAVLGLTVVLADGSLLTTGRRTVKGVTGYDLTALFTGSEGTLGVVVDATVRIRPVAVGDVVTIGAFFSSVADAAAACAAVTANRLRPAVMELMDAHSVAAVARMLGAAPKAPGAAYVLVQTDGAGARAEADAVVAVLESAGAQSLTATDDPVAGEAELAFRRSFHPALELEGEVLIEDVCVPRSKLAEMFAAIERISEAYGIPIPTVSHAGDGNLHPNFVLPRQEGASPEAPLVVPERVWQAADEMFAASVELGGTLTGEHGVGLLKKRWIENELGREGLELQRRIKAAFDPQGIMNPGKVY</sequence>
<dbReference type="EMBL" id="BAAAQY010000001">
    <property type="protein sequence ID" value="GAA2222734.1"/>
    <property type="molecule type" value="Genomic_DNA"/>
</dbReference>
<comment type="caution">
    <text evidence="6">The sequence shown here is derived from an EMBL/GenBank/DDBJ whole genome shotgun (WGS) entry which is preliminary data.</text>
</comment>
<dbReference type="InterPro" id="IPR016166">
    <property type="entry name" value="FAD-bd_PCMH"/>
</dbReference>
<keyword evidence="3" id="KW-0274">FAD</keyword>
<dbReference type="Proteomes" id="UP001500929">
    <property type="component" value="Unassembled WGS sequence"/>
</dbReference>
<comment type="cofactor">
    <cofactor evidence="1">
        <name>FAD</name>
        <dbReference type="ChEBI" id="CHEBI:57692"/>
    </cofactor>
</comment>
<evidence type="ECO:0000256" key="2">
    <source>
        <dbReference type="ARBA" id="ARBA00022630"/>
    </source>
</evidence>
<dbReference type="RefSeq" id="WP_259477855.1">
    <property type="nucleotide sequence ID" value="NZ_BAAAQY010000001.1"/>
</dbReference>
<dbReference type="Gene3D" id="1.10.45.10">
    <property type="entry name" value="Vanillyl-alcohol Oxidase, Chain A, domain 4"/>
    <property type="match status" value="1"/>
</dbReference>
<dbReference type="InterPro" id="IPR016171">
    <property type="entry name" value="Vanillyl_alc_oxidase_C-sub2"/>
</dbReference>